<dbReference type="Proteomes" id="UP000628984">
    <property type="component" value="Unassembled WGS sequence"/>
</dbReference>
<feature type="transmembrane region" description="Helical" evidence="6">
    <location>
        <begin position="304"/>
        <end position="323"/>
    </location>
</feature>
<evidence type="ECO:0000256" key="6">
    <source>
        <dbReference type="SAM" id="Phobius"/>
    </source>
</evidence>
<evidence type="ECO:0000256" key="5">
    <source>
        <dbReference type="ARBA" id="ARBA00023136"/>
    </source>
</evidence>
<dbReference type="PIRSF" id="PIRSF006060">
    <property type="entry name" value="AA_transporter"/>
    <property type="match status" value="1"/>
</dbReference>
<evidence type="ECO:0000256" key="2">
    <source>
        <dbReference type="ARBA" id="ARBA00022475"/>
    </source>
</evidence>
<keyword evidence="5 6" id="KW-0472">Membrane</keyword>
<dbReference type="AlphaFoldDB" id="A0A918J3K9"/>
<keyword evidence="8" id="KW-1185">Reference proteome</keyword>
<keyword evidence="2" id="KW-1003">Cell membrane</keyword>
<evidence type="ECO:0000256" key="1">
    <source>
        <dbReference type="ARBA" id="ARBA00004651"/>
    </source>
</evidence>
<reference evidence="7" key="1">
    <citation type="journal article" date="2014" name="Int. J. Syst. Evol. Microbiol.">
        <title>Complete genome sequence of Corynebacterium casei LMG S-19264T (=DSM 44701T), isolated from a smear-ripened cheese.</title>
        <authorList>
            <consortium name="US DOE Joint Genome Institute (JGI-PGF)"/>
            <person name="Walter F."/>
            <person name="Albersmeier A."/>
            <person name="Kalinowski J."/>
            <person name="Ruckert C."/>
        </authorList>
    </citation>
    <scope>NUCLEOTIDE SEQUENCE</scope>
    <source>
        <strain evidence="7">KCTC 23714</strain>
    </source>
</reference>
<reference evidence="7" key="2">
    <citation type="submission" date="2020-09" db="EMBL/GenBank/DDBJ databases">
        <authorList>
            <person name="Sun Q."/>
            <person name="Kim S."/>
        </authorList>
    </citation>
    <scope>NUCLEOTIDE SEQUENCE</scope>
    <source>
        <strain evidence="7">KCTC 23714</strain>
    </source>
</reference>
<evidence type="ECO:0000313" key="8">
    <source>
        <dbReference type="Proteomes" id="UP000628984"/>
    </source>
</evidence>
<keyword evidence="4 6" id="KW-1133">Transmembrane helix</keyword>
<evidence type="ECO:0000256" key="4">
    <source>
        <dbReference type="ARBA" id="ARBA00022989"/>
    </source>
</evidence>
<gene>
    <name evidence="7" type="ORF">GCM10011452_32080</name>
</gene>
<dbReference type="Pfam" id="PF13520">
    <property type="entry name" value="AA_permease_2"/>
    <property type="match status" value="1"/>
</dbReference>
<feature type="transmembrane region" description="Helical" evidence="6">
    <location>
        <begin position="28"/>
        <end position="52"/>
    </location>
</feature>
<dbReference type="InterPro" id="IPR002293">
    <property type="entry name" value="AA/rel_permease1"/>
</dbReference>
<feature type="transmembrane region" description="Helical" evidence="6">
    <location>
        <begin position="95"/>
        <end position="117"/>
    </location>
</feature>
<feature type="transmembrane region" description="Helical" evidence="6">
    <location>
        <begin position="249"/>
        <end position="270"/>
    </location>
</feature>
<dbReference type="GO" id="GO:0005886">
    <property type="term" value="C:plasma membrane"/>
    <property type="evidence" value="ECO:0007669"/>
    <property type="project" value="UniProtKB-SubCell"/>
</dbReference>
<proteinExistence type="predicted"/>
<dbReference type="InterPro" id="IPR050367">
    <property type="entry name" value="APC_superfamily"/>
</dbReference>
<accession>A0A918J3K9</accession>
<evidence type="ECO:0000256" key="3">
    <source>
        <dbReference type="ARBA" id="ARBA00022692"/>
    </source>
</evidence>
<dbReference type="PANTHER" id="PTHR42770">
    <property type="entry name" value="AMINO ACID TRANSPORTER-RELATED"/>
    <property type="match status" value="1"/>
</dbReference>
<feature type="transmembrane region" description="Helical" evidence="6">
    <location>
        <begin position="386"/>
        <end position="409"/>
    </location>
</feature>
<evidence type="ECO:0000313" key="7">
    <source>
        <dbReference type="EMBL" id="GGW41306.1"/>
    </source>
</evidence>
<dbReference type="EMBL" id="BMYQ01000013">
    <property type="protein sequence ID" value="GGW41306.1"/>
    <property type="molecule type" value="Genomic_DNA"/>
</dbReference>
<comment type="caution">
    <text evidence="7">The sequence shown here is derived from an EMBL/GenBank/DDBJ whole genome shotgun (WGS) entry which is preliminary data.</text>
</comment>
<feature type="transmembrane region" description="Helical" evidence="6">
    <location>
        <begin position="64"/>
        <end position="83"/>
    </location>
</feature>
<keyword evidence="3 6" id="KW-0812">Transmembrane</keyword>
<feature type="transmembrane region" description="Helical" evidence="6">
    <location>
        <begin position="356"/>
        <end position="374"/>
    </location>
</feature>
<protein>
    <submittedName>
        <fullName evidence="7">Amino acid permease</fullName>
    </submittedName>
</protein>
<feature type="transmembrane region" description="Helical" evidence="6">
    <location>
        <begin position="173"/>
        <end position="195"/>
    </location>
</feature>
<name>A0A918J3K9_9RHOB</name>
<feature type="transmembrane region" description="Helical" evidence="6">
    <location>
        <begin position="147"/>
        <end position="166"/>
    </location>
</feature>
<feature type="transmembrane region" description="Helical" evidence="6">
    <location>
        <begin position="421"/>
        <end position="442"/>
    </location>
</feature>
<dbReference type="Gene3D" id="1.20.1740.10">
    <property type="entry name" value="Amino acid/polyamine transporter I"/>
    <property type="match status" value="1"/>
</dbReference>
<feature type="transmembrane region" description="Helical" evidence="6">
    <location>
        <begin position="454"/>
        <end position="475"/>
    </location>
</feature>
<dbReference type="GO" id="GO:0022857">
    <property type="term" value="F:transmembrane transporter activity"/>
    <property type="evidence" value="ECO:0007669"/>
    <property type="project" value="InterPro"/>
</dbReference>
<comment type="subcellular location">
    <subcellularLocation>
        <location evidence="1">Cell membrane</location>
        <topology evidence="1">Multi-pass membrane protein</topology>
    </subcellularLocation>
</comment>
<feature type="transmembrane region" description="Helical" evidence="6">
    <location>
        <begin position="215"/>
        <end position="237"/>
    </location>
</feature>
<sequence length="492" mass="51277">MSVTDTPTKTQGGVAASGLEANQLRSNALGAASIMFLVISAAAPLTAVAGGVPLAMLLGNGAGVAGAVGLVTLILLLFAVGYVAMSRHVRNAGAFYAFAAQGLGGHFGGAAAMVAILSYNCMQIGILGLLGAASAGTFGAMGLSLPWWVWSYIFIALTAVLGYRQVDLSAKILVVLVALEYLIVLVIDLAILGAGGDSGTLSMAPFAPSQVLSGVPSIAILFCFAFFIGFESTTIYSEEARDPKRSIPVATYGSVLLIGVFYMFTAWLMANGAGEDKLVPTLAGLADPTTFLFDLAGRYVGGPVPTIMGLLFITSLFAAVLAFHNGVARYKYVAGREGLLPDRLGQTHAEFRSPHVGSVIQTIIASLVIALFAWQGLDPVLNLFTWLTQLGTLGVLGLMGLVSFAVIGFFRKKGDLGESLLATKILPLVTGVILLGLFIVIFKQFGAMTGAEGWLGIALPSLVIVAAAVGMILAWNLRNRDQVRFGALGRHR</sequence>
<organism evidence="7 8">
    <name type="scientific">Gemmobacter lanyuensis</name>
    <dbReference type="NCBI Taxonomy" id="1054497"/>
    <lineage>
        <taxon>Bacteria</taxon>
        <taxon>Pseudomonadati</taxon>
        <taxon>Pseudomonadota</taxon>
        <taxon>Alphaproteobacteria</taxon>
        <taxon>Rhodobacterales</taxon>
        <taxon>Paracoccaceae</taxon>
        <taxon>Gemmobacter</taxon>
    </lineage>
</organism>
<dbReference type="PANTHER" id="PTHR42770:SF16">
    <property type="entry name" value="AMINO ACID PERMEASE"/>
    <property type="match status" value="1"/>
</dbReference>